<dbReference type="AlphaFoldDB" id="A0A841V2A0"/>
<reference evidence="1 2" key="1">
    <citation type="submission" date="2020-07" db="EMBL/GenBank/DDBJ databases">
        <title>Genomes of two Microcystis aeruginosa (Cyanobacteria) strains from Florida (USA) with disparate toxicogenic potential.</title>
        <authorList>
            <person name="Lefler F.W."/>
            <person name="Barbosa M."/>
            <person name="Berthold D.E."/>
            <person name="Laughinghouse H.D. IV."/>
        </authorList>
    </citation>
    <scope>NUCLEOTIDE SEQUENCE [LARGE SCALE GENOMIC DNA]</scope>
    <source>
        <strain evidence="1 2">BLCCF158</strain>
    </source>
</reference>
<gene>
    <name evidence="1" type="ORF">H0901_05675</name>
</gene>
<organism evidence="1 2">
    <name type="scientific">Microcystis aeruginosa BLCC-F158</name>
    <dbReference type="NCBI Taxonomy" id="2755316"/>
    <lineage>
        <taxon>Bacteria</taxon>
        <taxon>Bacillati</taxon>
        <taxon>Cyanobacteriota</taxon>
        <taxon>Cyanophyceae</taxon>
        <taxon>Oscillatoriophycideae</taxon>
        <taxon>Chroococcales</taxon>
        <taxon>Microcystaceae</taxon>
        <taxon>Microcystis</taxon>
    </lineage>
</organism>
<accession>A0A841V2A0</accession>
<evidence type="ECO:0000313" key="2">
    <source>
        <dbReference type="Proteomes" id="UP000525432"/>
    </source>
</evidence>
<protein>
    <recommendedName>
        <fullName evidence="3">Transposase</fullName>
    </recommendedName>
</protein>
<comment type="caution">
    <text evidence="1">The sequence shown here is derived from an EMBL/GenBank/DDBJ whole genome shotgun (WGS) entry which is preliminary data.</text>
</comment>
<dbReference type="EMBL" id="JACEGC010000016">
    <property type="protein sequence ID" value="MBC1194787.1"/>
    <property type="molecule type" value="Genomic_DNA"/>
</dbReference>
<sequence length="184" mass="20930">MSLHDNICEAFFQDPVALTDWSKSQPLSPILTCLGDGHDGVWNVIKTLGTNQVAIKREVLDWYHLKENLYKVGGSLKRLEGVENLLWHGWVDAAMAEFDCLKNKRAVNFQAYLNKHRQRIPCYEQYQQLGIPIGSGDVESKIKQVGARVKLSGASWKRENVSPILRLRCAYLNRCCLLSIYAHS</sequence>
<dbReference type="Proteomes" id="UP000525432">
    <property type="component" value="Unassembled WGS sequence"/>
</dbReference>
<evidence type="ECO:0008006" key="3">
    <source>
        <dbReference type="Google" id="ProtNLM"/>
    </source>
</evidence>
<dbReference type="RefSeq" id="WP_185238930.1">
    <property type="nucleotide sequence ID" value="NZ_JACEGC010000016.1"/>
</dbReference>
<evidence type="ECO:0000313" key="1">
    <source>
        <dbReference type="EMBL" id="MBC1194787.1"/>
    </source>
</evidence>
<name>A0A841V2A0_MICAE</name>
<proteinExistence type="predicted"/>